<evidence type="ECO:0000259" key="2">
    <source>
        <dbReference type="Pfam" id="PF02775"/>
    </source>
</evidence>
<evidence type="ECO:0000313" key="3">
    <source>
        <dbReference type="EMBL" id="PSL18833.1"/>
    </source>
</evidence>
<dbReference type="Proteomes" id="UP000240418">
    <property type="component" value="Unassembled WGS sequence"/>
</dbReference>
<comment type="caution">
    <text evidence="3">The sequence shown here is derived from an EMBL/GenBank/DDBJ whole genome shotgun (WGS) entry which is preliminary data.</text>
</comment>
<feature type="domain" description="Thiamine pyrophosphate enzyme TPP-binding" evidence="2">
    <location>
        <begin position="65"/>
        <end position="213"/>
    </location>
</feature>
<dbReference type="SUPFAM" id="SSF52518">
    <property type="entry name" value="Thiamin diphosphate-binding fold (THDP-binding)"/>
    <property type="match status" value="1"/>
</dbReference>
<protein>
    <submittedName>
        <fullName evidence="3">2-oxoglutarate ferredoxin oxidoreductase subunit beta</fullName>
    </submittedName>
</protein>
<proteinExistence type="predicted"/>
<dbReference type="PANTHER" id="PTHR48084">
    <property type="entry name" value="2-OXOGLUTARATE OXIDOREDUCTASE SUBUNIT KORB-RELATED"/>
    <property type="match status" value="1"/>
</dbReference>
<evidence type="ECO:0000256" key="1">
    <source>
        <dbReference type="ARBA" id="ARBA00023002"/>
    </source>
</evidence>
<dbReference type="InterPro" id="IPR051457">
    <property type="entry name" value="2-oxoacid:Fd_oxidoreductase"/>
</dbReference>
<sequence>MSYIKPTFRHPRLPTNRLGYTVADYDGSISTLCAGCGHDSISAAIRNACFESAIPPHRIAKISGIGCSSKMPTYFLGKSHGFNSVHGRMPSVATGASLGNRNLTYIGVSGDGDTASIGMGQFVHLIRRNVNMTYIVANNGCYGLTKGQDSATADLGSVAKGGAVNPFDGIDLGSLAVLQGASFVARSFSGDKAQLEPLIRAAMAHKGFAFIDVVSPCVTFNNHNGSTKSYSETRDHLDAMPLDFVPMREEIRTQYDEGTTQNVTLHDGSVIHLHKADSSYKTDDRNGAMAAVQKAKDEGRILTGLLYLDPDTQDLNQNISLATRPLNELGKDELCPGSKVLDSINEGLR</sequence>
<keyword evidence="1" id="KW-0560">Oxidoreductase</keyword>
<evidence type="ECO:0000313" key="4">
    <source>
        <dbReference type="Proteomes" id="UP000240418"/>
    </source>
</evidence>
<accession>A0A2P8FAS1</accession>
<dbReference type="GO" id="GO:0045333">
    <property type="term" value="P:cellular respiration"/>
    <property type="evidence" value="ECO:0007669"/>
    <property type="project" value="UniProtKB-ARBA"/>
</dbReference>
<dbReference type="Gene3D" id="3.40.50.970">
    <property type="match status" value="1"/>
</dbReference>
<dbReference type="GO" id="GO:0030976">
    <property type="term" value="F:thiamine pyrophosphate binding"/>
    <property type="evidence" value="ECO:0007669"/>
    <property type="project" value="InterPro"/>
</dbReference>
<gene>
    <name evidence="3" type="ORF">CLV88_1089</name>
</gene>
<keyword evidence="4" id="KW-1185">Reference proteome</keyword>
<dbReference type="GO" id="GO:0016625">
    <property type="term" value="F:oxidoreductase activity, acting on the aldehyde or oxo group of donors, iron-sulfur protein as acceptor"/>
    <property type="evidence" value="ECO:0007669"/>
    <property type="project" value="UniProtKB-ARBA"/>
</dbReference>
<dbReference type="Pfam" id="PF02775">
    <property type="entry name" value="TPP_enzyme_C"/>
    <property type="match status" value="1"/>
</dbReference>
<reference evidence="3 4" key="1">
    <citation type="submission" date="2018-03" db="EMBL/GenBank/DDBJ databases">
        <title>Genomic Encyclopedia of Archaeal and Bacterial Type Strains, Phase II (KMG-II): from individual species to whole genera.</title>
        <authorList>
            <person name="Goeker M."/>
        </authorList>
    </citation>
    <scope>NUCLEOTIDE SEQUENCE [LARGE SCALE GENOMIC DNA]</scope>
    <source>
        <strain evidence="3 4">DSM 100673</strain>
    </source>
</reference>
<dbReference type="InterPro" id="IPR011766">
    <property type="entry name" value="TPP_enzyme_TPP-bd"/>
</dbReference>
<dbReference type="InterPro" id="IPR029061">
    <property type="entry name" value="THDP-binding"/>
</dbReference>
<dbReference type="AlphaFoldDB" id="A0A2P8FAS1"/>
<dbReference type="GO" id="GO:0044281">
    <property type="term" value="P:small molecule metabolic process"/>
    <property type="evidence" value="ECO:0007669"/>
    <property type="project" value="UniProtKB-ARBA"/>
</dbReference>
<name>A0A2P8FAS1_9RHOB</name>
<organism evidence="3 4">
    <name type="scientific">Shimia abyssi</name>
    <dbReference type="NCBI Taxonomy" id="1662395"/>
    <lineage>
        <taxon>Bacteria</taxon>
        <taxon>Pseudomonadati</taxon>
        <taxon>Pseudomonadota</taxon>
        <taxon>Alphaproteobacteria</taxon>
        <taxon>Rhodobacterales</taxon>
        <taxon>Roseobacteraceae</taxon>
    </lineage>
</organism>
<dbReference type="EMBL" id="PYGJ01000008">
    <property type="protein sequence ID" value="PSL18833.1"/>
    <property type="molecule type" value="Genomic_DNA"/>
</dbReference>
<dbReference type="CDD" id="cd03375">
    <property type="entry name" value="TPP_OGFOR"/>
    <property type="match status" value="1"/>
</dbReference>
<dbReference type="RefSeq" id="WP_106608836.1">
    <property type="nucleotide sequence ID" value="NZ_PYGJ01000008.1"/>
</dbReference>
<dbReference type="OrthoDB" id="9775140at2"/>
<dbReference type="PANTHER" id="PTHR48084:SF5">
    <property type="entry name" value="BLR6744 PROTEIN"/>
    <property type="match status" value="1"/>
</dbReference>